<feature type="transmembrane region" description="Helical" evidence="19">
    <location>
        <begin position="426"/>
        <end position="448"/>
    </location>
</feature>
<dbReference type="Pfam" id="PF04109">
    <property type="entry name" value="ATG9"/>
    <property type="match status" value="1"/>
</dbReference>
<feature type="transmembrane region" description="Helical" evidence="19">
    <location>
        <begin position="617"/>
        <end position="638"/>
    </location>
</feature>
<feature type="region of interest" description="Disordered" evidence="20">
    <location>
        <begin position="62"/>
        <end position="167"/>
    </location>
</feature>
<comment type="caution">
    <text evidence="19">Lacks conserved residue(s) required for the propagation of feature annotation.</text>
</comment>
<keyword evidence="9 19" id="KW-1133">Transmembrane helix</keyword>
<feature type="transmembrane region" description="Helical" evidence="19">
    <location>
        <begin position="518"/>
        <end position="539"/>
    </location>
</feature>
<evidence type="ECO:0000256" key="13">
    <source>
        <dbReference type="ARBA" id="ARBA00023136"/>
    </source>
</evidence>
<feature type="compositionally biased region" description="Basic and acidic residues" evidence="20">
    <location>
        <begin position="104"/>
        <end position="122"/>
    </location>
</feature>
<dbReference type="AlphaFoldDB" id="A0A9W8YNJ0"/>
<dbReference type="GO" id="GO:0034045">
    <property type="term" value="C:phagophore assembly site membrane"/>
    <property type="evidence" value="ECO:0007669"/>
    <property type="project" value="UniProtKB-SubCell"/>
</dbReference>
<keyword evidence="13 19" id="KW-0472">Membrane</keyword>
<organism evidence="21 22">
    <name type="scientific">Gnomoniopsis smithogilvyi</name>
    <dbReference type="NCBI Taxonomy" id="1191159"/>
    <lineage>
        <taxon>Eukaryota</taxon>
        <taxon>Fungi</taxon>
        <taxon>Dikarya</taxon>
        <taxon>Ascomycota</taxon>
        <taxon>Pezizomycotina</taxon>
        <taxon>Sordariomycetes</taxon>
        <taxon>Sordariomycetidae</taxon>
        <taxon>Diaporthales</taxon>
        <taxon>Gnomoniaceae</taxon>
        <taxon>Gnomoniopsis</taxon>
    </lineage>
</organism>
<evidence type="ECO:0000256" key="19">
    <source>
        <dbReference type="RuleBase" id="RU364027"/>
    </source>
</evidence>
<protein>
    <recommendedName>
        <fullName evidence="6 19">Autophagy-related protein 9</fullName>
    </recommendedName>
</protein>
<keyword evidence="12 19" id="KW-0445">Lipid transport</keyword>
<evidence type="ECO:0000256" key="3">
    <source>
        <dbReference type="ARBA" id="ARBA00004511"/>
    </source>
</evidence>
<keyword evidence="10 19" id="KW-0072">Autophagy</keyword>
<dbReference type="EMBL" id="JAPEVB010000005">
    <property type="protein sequence ID" value="KAJ4387996.1"/>
    <property type="molecule type" value="Genomic_DNA"/>
</dbReference>
<evidence type="ECO:0000256" key="6">
    <source>
        <dbReference type="ARBA" id="ARBA00018074"/>
    </source>
</evidence>
<comment type="function">
    <text evidence="19">Phospholipid scramblase involved in autophagy. Cycles between the preautophagosomal structure/phagophore assembly site (PAS) and the cytoplasmic vesicle pool and supplies membrane for the growing autophagosome. Lipid scramblase activity plays a key role in preautophagosomal structure/phagophore assembly by distributing the phospholipids that arrive through ATG2 from the cytoplasmic to the luminal leaflet of the bilayer, thereby driving autophagosomal membrane expansion.</text>
</comment>
<evidence type="ECO:0000256" key="1">
    <source>
        <dbReference type="ARBA" id="ARBA00004439"/>
    </source>
</evidence>
<reference evidence="21" key="1">
    <citation type="submission" date="2022-10" db="EMBL/GenBank/DDBJ databases">
        <title>Tapping the CABI collections for fungal endophytes: first genome assemblies for Collariella, Neodidymelliopsis, Ascochyta clinopodiicola, Didymella pomorum, Didymosphaeria variabile, Neocosmospora piperis and Neocucurbitaria cava.</title>
        <authorList>
            <person name="Hill R."/>
        </authorList>
    </citation>
    <scope>NUCLEOTIDE SEQUENCE</scope>
    <source>
        <strain evidence="21">IMI 355082</strain>
    </source>
</reference>
<feature type="region of interest" description="Disordered" evidence="20">
    <location>
        <begin position="718"/>
        <end position="738"/>
    </location>
</feature>
<evidence type="ECO:0000256" key="15">
    <source>
        <dbReference type="ARBA" id="ARBA00024479"/>
    </source>
</evidence>
<accession>A0A9W8YNJ0</accession>
<dbReference type="GO" id="GO:0005776">
    <property type="term" value="C:autophagosome"/>
    <property type="evidence" value="ECO:0007669"/>
    <property type="project" value="TreeGrafter"/>
</dbReference>
<comment type="catalytic activity">
    <reaction evidence="15">
        <text>a 1,2-diacyl-sn-glycero-3-phospho-L-serine(in) = a 1,2-diacyl-sn-glycero-3-phospho-L-serine(out)</text>
        <dbReference type="Rhea" id="RHEA:38663"/>
        <dbReference type="ChEBI" id="CHEBI:57262"/>
    </reaction>
</comment>
<dbReference type="InterPro" id="IPR007241">
    <property type="entry name" value="Autophagy-rel_prot_9"/>
</dbReference>
<comment type="catalytic activity">
    <reaction evidence="18">
        <text>a 1,2-diacyl-sn-glycero-3-phosphocholine(in) = a 1,2-diacyl-sn-glycero-3-phosphocholine(out)</text>
        <dbReference type="Rhea" id="RHEA:38571"/>
        <dbReference type="ChEBI" id="CHEBI:57643"/>
    </reaction>
</comment>
<dbReference type="OrthoDB" id="2020634at2759"/>
<comment type="caution">
    <text evidence="21">The sequence shown here is derived from an EMBL/GenBank/DDBJ whole genome shotgun (WGS) entry which is preliminary data.</text>
</comment>
<keyword evidence="11" id="KW-0333">Golgi apparatus</keyword>
<feature type="compositionally biased region" description="Polar residues" evidence="20">
    <location>
        <begin position="145"/>
        <end position="162"/>
    </location>
</feature>
<comment type="catalytic activity">
    <reaction evidence="16">
        <text>a 1,2-diacyl-sn-glycero-3-phosphoethanolamine(in) = a 1,2-diacyl-sn-glycero-3-phosphoethanolamine(out)</text>
        <dbReference type="Rhea" id="RHEA:38895"/>
        <dbReference type="ChEBI" id="CHEBI:64612"/>
    </reaction>
</comment>
<evidence type="ECO:0000256" key="2">
    <source>
        <dbReference type="ARBA" id="ARBA00004477"/>
    </source>
</evidence>
<dbReference type="GO" id="GO:0000139">
    <property type="term" value="C:Golgi membrane"/>
    <property type="evidence" value="ECO:0007669"/>
    <property type="project" value="UniProtKB-SubCell"/>
</dbReference>
<evidence type="ECO:0000256" key="14">
    <source>
        <dbReference type="ARBA" id="ARBA00023329"/>
    </source>
</evidence>
<dbReference type="Proteomes" id="UP001140453">
    <property type="component" value="Unassembled WGS sequence"/>
</dbReference>
<evidence type="ECO:0000256" key="17">
    <source>
        <dbReference type="ARBA" id="ARBA00024621"/>
    </source>
</evidence>
<name>A0A9W8YNJ0_9PEZI</name>
<keyword evidence="8 19" id="KW-0812">Transmembrane</keyword>
<evidence type="ECO:0000256" key="18">
    <source>
        <dbReference type="ARBA" id="ARBA00024631"/>
    </source>
</evidence>
<evidence type="ECO:0000256" key="4">
    <source>
        <dbReference type="ARBA" id="ARBA00004653"/>
    </source>
</evidence>
<evidence type="ECO:0000256" key="11">
    <source>
        <dbReference type="ARBA" id="ARBA00023034"/>
    </source>
</evidence>
<evidence type="ECO:0000313" key="21">
    <source>
        <dbReference type="EMBL" id="KAJ4387996.1"/>
    </source>
</evidence>
<evidence type="ECO:0000256" key="8">
    <source>
        <dbReference type="ARBA" id="ARBA00022692"/>
    </source>
</evidence>
<comment type="subcellular location">
    <subcellularLocation>
        <location evidence="1">Cytoplasmic vesicle membrane</location>
        <topology evidence="1">Multi-pass membrane protein</topology>
    </subcellularLocation>
    <subcellularLocation>
        <location evidence="2">Endoplasmic reticulum membrane</location>
        <topology evidence="2">Multi-pass membrane protein</topology>
    </subcellularLocation>
    <subcellularLocation>
        <location evidence="4">Golgi apparatus membrane</location>
        <topology evidence="4">Multi-pass membrane protein</topology>
    </subcellularLocation>
    <subcellularLocation>
        <location evidence="3 19">Preautophagosomal structure membrane</location>
        <topology evidence="3 19">Multi-pass membrane protein</topology>
    </subcellularLocation>
</comment>
<feature type="region of interest" description="Disordered" evidence="20">
    <location>
        <begin position="752"/>
        <end position="866"/>
    </location>
</feature>
<keyword evidence="7 19" id="KW-0813">Transport</keyword>
<dbReference type="GO" id="GO:0061709">
    <property type="term" value="P:reticulophagy"/>
    <property type="evidence" value="ECO:0007669"/>
    <property type="project" value="TreeGrafter"/>
</dbReference>
<feature type="transmembrane region" description="Helical" evidence="19">
    <location>
        <begin position="551"/>
        <end position="569"/>
    </location>
</feature>
<dbReference type="GO" id="GO:0034497">
    <property type="term" value="P:protein localization to phagophore assembly site"/>
    <property type="evidence" value="ECO:0007669"/>
    <property type="project" value="TreeGrafter"/>
</dbReference>
<sequence>MASNLFSRLVPASQQRSFYDELRARRDDVDIEDQAGFALDEENLNHYFQDDEIDPNTLAVESSRATMPSDARQSPGIANTQRPGRWPSQDDDGDNEVPASLLVEPHDPDVSKRSNSGRRTESPPKAAPISGPPTRRNRAQWEATKYQQRLHQEHTPSGPSSRNHVEPRAIGNTVIGTARQKAEWRWANVDNLDSFMQDVYDYYRGNGFWCILLDRLLHLVEIGFIAVFLTFLTQCVNYSKIPSSRTMEQILIPQCTKQMSGTWNFALWMTAFYWIWKAIQVPLDVRRLSIMRDFYVHLLGIPEHDMQTVSWQDAVARIMELRDGNPKTAERQHKYIGSQSKERLDAHDIANRLMRRENFLIALINKDILNLSIPLPFVHGRQFLSRLLEWTLNFSIMDFVFDERGQVNQEFLKADRRGQLSQKLRARFLFAAVMTLMIAPFMSGYLFIMHFLTYFHEYQKNPSSLGTRAYTPLAEWKFREFNELPHIFQERVNMSYPFAQRYIAQFPSVITERLARTAAFVAGSLATVLVLATMIDPDLFLGFEITHDRTALFYLSIFAGAWALARGMIPEDNTVFNPEYALRQVIEYTHYEPTHWNNRLHSYEIKSEFSVLYKRKVVIFMEELVSILIAPLILSFSLPRSSDQIVDFFREFTIHVDGLGYVCSFAVFDFKKAPKQTGPSADVRGDYYSTKHGKMAASFYGFLDNYVVNPKTGIPGHLPPGMRHQFQPPPSFPGLQSPTLAADMATSRLGRSELGKARSRAPGGPSQTGRTPKFGPAPPSFSPMASVLLDPHHQPQMGKSISRPRHAGRSGGHEGGIIEETLEDDGERTTQEDDEIYESGHGLDESAWQTGPSQIAGRQHSGVNEGDGEVGVLGLMYQFQREFNR</sequence>
<proteinExistence type="inferred from homology"/>
<evidence type="ECO:0000256" key="9">
    <source>
        <dbReference type="ARBA" id="ARBA00022989"/>
    </source>
</evidence>
<keyword evidence="22" id="KW-1185">Reference proteome</keyword>
<comment type="catalytic activity">
    <reaction evidence="17">
        <text>a 1,2-diacyl-sn-glycero-3-phospho-(1D-myo-inositol-3-phosphate)(in) = a 1,2-diacyl-sn-glycero-3-phospho-(1D-myo-inositol-3-phosphate)(out)</text>
        <dbReference type="Rhea" id="RHEA:67920"/>
        <dbReference type="ChEBI" id="CHEBI:58088"/>
    </reaction>
</comment>
<evidence type="ECO:0000256" key="7">
    <source>
        <dbReference type="ARBA" id="ARBA00022448"/>
    </source>
</evidence>
<evidence type="ECO:0000256" key="10">
    <source>
        <dbReference type="ARBA" id="ARBA00023006"/>
    </source>
</evidence>
<dbReference type="GO" id="GO:0030659">
    <property type="term" value="C:cytoplasmic vesicle membrane"/>
    <property type="evidence" value="ECO:0007669"/>
    <property type="project" value="UniProtKB-SubCell"/>
</dbReference>
<dbReference type="GO" id="GO:0006869">
    <property type="term" value="P:lipid transport"/>
    <property type="evidence" value="ECO:0007669"/>
    <property type="project" value="UniProtKB-KW"/>
</dbReference>
<evidence type="ECO:0000256" key="12">
    <source>
        <dbReference type="ARBA" id="ARBA00023055"/>
    </source>
</evidence>
<keyword evidence="14" id="KW-0968">Cytoplasmic vesicle</keyword>
<dbReference type="PANTHER" id="PTHR13038">
    <property type="entry name" value="APG9 AUTOPHAGY 9"/>
    <property type="match status" value="1"/>
</dbReference>
<evidence type="ECO:0000256" key="5">
    <source>
        <dbReference type="ARBA" id="ARBA00006185"/>
    </source>
</evidence>
<evidence type="ECO:0000313" key="22">
    <source>
        <dbReference type="Proteomes" id="UP001140453"/>
    </source>
</evidence>
<dbReference type="GO" id="GO:0034727">
    <property type="term" value="P:piecemeal microautophagy of the nucleus"/>
    <property type="evidence" value="ECO:0007669"/>
    <property type="project" value="TreeGrafter"/>
</dbReference>
<feature type="compositionally biased region" description="Acidic residues" evidence="20">
    <location>
        <begin position="820"/>
        <end position="837"/>
    </location>
</feature>
<comment type="similarity">
    <text evidence="5 19">Belongs to the ATG9 family.</text>
</comment>
<evidence type="ECO:0000256" key="20">
    <source>
        <dbReference type="SAM" id="MobiDB-lite"/>
    </source>
</evidence>
<gene>
    <name evidence="21" type="primary">ATG9</name>
    <name evidence="21" type="ORF">N0V93_008599</name>
</gene>
<dbReference type="GO" id="GO:0000422">
    <property type="term" value="P:autophagy of mitochondrion"/>
    <property type="evidence" value="ECO:0007669"/>
    <property type="project" value="TreeGrafter"/>
</dbReference>
<evidence type="ECO:0000256" key="16">
    <source>
        <dbReference type="ARBA" id="ARBA00024615"/>
    </source>
</evidence>
<dbReference type="PANTHER" id="PTHR13038:SF10">
    <property type="entry name" value="AUTOPHAGY-RELATED PROTEIN 9"/>
    <property type="match status" value="1"/>
</dbReference>
<dbReference type="GO" id="GO:0005789">
    <property type="term" value="C:endoplasmic reticulum membrane"/>
    <property type="evidence" value="ECO:0007669"/>
    <property type="project" value="UniProtKB-SubCell"/>
</dbReference>